<feature type="domain" description="Phosphoribosyltransferase" evidence="9">
    <location>
        <begin position="73"/>
        <end position="168"/>
    </location>
</feature>
<dbReference type="InterPro" id="IPR023031">
    <property type="entry name" value="OPRT"/>
</dbReference>
<dbReference type="Pfam" id="PF00156">
    <property type="entry name" value="Pribosyltran"/>
    <property type="match status" value="1"/>
</dbReference>
<dbReference type="GO" id="GO:0006207">
    <property type="term" value="P:'de novo' pyrimidine nucleobase biosynthetic process"/>
    <property type="evidence" value="ECO:0007669"/>
    <property type="project" value="TreeGrafter"/>
</dbReference>
<comment type="pathway">
    <text evidence="2">Pyrimidine metabolism; UMP biosynthesis via de novo pathway; UMP from orotate: step 1/2.</text>
</comment>
<evidence type="ECO:0000256" key="2">
    <source>
        <dbReference type="ARBA" id="ARBA00004889"/>
    </source>
</evidence>
<sequence>MSELKNYQIDLIEQAMSVEALKFGSFTLKSGRISPYFFNAGLLSTGNILSALAKAFASTIVAAQADAENPIPEFDVLFGPAYKGIPFAALTVMQLFDQHQISVGLAYDRKETKDHGEGGNMVGASVTGKRVLILDDVMTAGTAVRAAIELVRKHGGQVIGVVQCLDREEVGQDGVSSTAKEVESILGKGRVKAILKMRDLMVWLEKKNMQDQLLQMREYWDHYGLKQ</sequence>
<keyword evidence="8" id="KW-0665">Pyrimidine biosynthesis</keyword>
<dbReference type="GeneID" id="66074242"/>
<dbReference type="InterPro" id="IPR000836">
    <property type="entry name" value="PRTase_dom"/>
</dbReference>
<dbReference type="AlphaFoldDB" id="A0A9P7V019"/>
<keyword evidence="7" id="KW-0808">Transferase</keyword>
<dbReference type="InterPro" id="IPR029057">
    <property type="entry name" value="PRTase-like"/>
</dbReference>
<dbReference type="RefSeq" id="XP_043014321.1">
    <property type="nucleotide sequence ID" value="XM_043149713.1"/>
</dbReference>
<organism evidence="10 11">
    <name type="scientific">Marasmius oreades</name>
    <name type="common">fairy-ring Marasmius</name>
    <dbReference type="NCBI Taxonomy" id="181124"/>
    <lineage>
        <taxon>Eukaryota</taxon>
        <taxon>Fungi</taxon>
        <taxon>Dikarya</taxon>
        <taxon>Basidiomycota</taxon>
        <taxon>Agaricomycotina</taxon>
        <taxon>Agaricomycetes</taxon>
        <taxon>Agaricomycetidae</taxon>
        <taxon>Agaricales</taxon>
        <taxon>Marasmiineae</taxon>
        <taxon>Marasmiaceae</taxon>
        <taxon>Marasmius</taxon>
    </lineage>
</organism>
<accession>A0A9P7V019</accession>
<gene>
    <name evidence="10" type="ORF">E1B28_005166</name>
</gene>
<dbReference type="NCBIfam" id="TIGR00336">
    <property type="entry name" value="pyrE"/>
    <property type="match status" value="1"/>
</dbReference>
<dbReference type="GO" id="GO:0006221">
    <property type="term" value="P:pyrimidine nucleotide biosynthetic process"/>
    <property type="evidence" value="ECO:0007669"/>
    <property type="project" value="UniProtKB-KW"/>
</dbReference>
<evidence type="ECO:0000256" key="6">
    <source>
        <dbReference type="ARBA" id="ARBA00022676"/>
    </source>
</evidence>
<dbReference type="SUPFAM" id="SSF53271">
    <property type="entry name" value="PRTase-like"/>
    <property type="match status" value="1"/>
</dbReference>
<dbReference type="OrthoDB" id="5553476at2759"/>
<evidence type="ECO:0000256" key="5">
    <source>
        <dbReference type="ARBA" id="ARBA00011971"/>
    </source>
</evidence>
<dbReference type="Gene3D" id="3.40.50.2020">
    <property type="match status" value="1"/>
</dbReference>
<comment type="similarity">
    <text evidence="3">Belongs to the purine/pyrimidine phosphoribosyltransferase family. PyrE subfamily.</text>
</comment>
<evidence type="ECO:0000313" key="10">
    <source>
        <dbReference type="EMBL" id="KAG7097851.1"/>
    </source>
</evidence>
<evidence type="ECO:0000256" key="8">
    <source>
        <dbReference type="ARBA" id="ARBA00022975"/>
    </source>
</evidence>
<dbReference type="EC" id="2.4.2.10" evidence="5"/>
<dbReference type="CDD" id="cd06223">
    <property type="entry name" value="PRTases_typeI"/>
    <property type="match status" value="1"/>
</dbReference>
<evidence type="ECO:0000256" key="7">
    <source>
        <dbReference type="ARBA" id="ARBA00022679"/>
    </source>
</evidence>
<dbReference type="PANTHER" id="PTHR46683:SF1">
    <property type="entry name" value="OROTATE PHOSPHORIBOSYLTRANSFERASE 1-RELATED"/>
    <property type="match status" value="1"/>
</dbReference>
<evidence type="ECO:0000256" key="4">
    <source>
        <dbReference type="ARBA" id="ARBA00011738"/>
    </source>
</evidence>
<comment type="caution">
    <text evidence="10">The sequence shown here is derived from an EMBL/GenBank/DDBJ whole genome shotgun (WGS) entry which is preliminary data.</text>
</comment>
<dbReference type="GO" id="GO:0046132">
    <property type="term" value="P:pyrimidine ribonucleoside biosynthetic process"/>
    <property type="evidence" value="ECO:0007669"/>
    <property type="project" value="TreeGrafter"/>
</dbReference>
<comment type="subunit">
    <text evidence="4">Homodimer.</text>
</comment>
<dbReference type="InterPro" id="IPR004467">
    <property type="entry name" value="Or_phspho_trans_dom"/>
</dbReference>
<evidence type="ECO:0000256" key="3">
    <source>
        <dbReference type="ARBA" id="ARBA00006340"/>
    </source>
</evidence>
<name>A0A9P7V019_9AGAR</name>
<evidence type="ECO:0000256" key="1">
    <source>
        <dbReference type="ARBA" id="ARBA00003769"/>
    </source>
</evidence>
<protein>
    <recommendedName>
        <fullName evidence="5">orotate phosphoribosyltransferase</fullName>
        <ecNumber evidence="5">2.4.2.10</ecNumber>
    </recommendedName>
</protein>
<dbReference type="HAMAP" id="MF_01208">
    <property type="entry name" value="PyrE"/>
    <property type="match status" value="1"/>
</dbReference>
<keyword evidence="11" id="KW-1185">Reference proteome</keyword>
<dbReference type="KEGG" id="more:E1B28_005166"/>
<comment type="function">
    <text evidence="1">Catalyzes the transfer of a ribosyl phosphate group from 5-phosphoribose 1-diphosphate to orotate, leading to the formation of orotidine monophosphate (OMP).</text>
</comment>
<evidence type="ECO:0000313" key="11">
    <source>
        <dbReference type="Proteomes" id="UP001049176"/>
    </source>
</evidence>
<proteinExistence type="inferred from homology"/>
<dbReference type="Proteomes" id="UP001049176">
    <property type="component" value="Chromosome 2"/>
</dbReference>
<dbReference type="GO" id="GO:0005737">
    <property type="term" value="C:cytoplasm"/>
    <property type="evidence" value="ECO:0007669"/>
    <property type="project" value="TreeGrafter"/>
</dbReference>
<keyword evidence="6" id="KW-0328">Glycosyltransferase</keyword>
<dbReference type="GO" id="GO:0004588">
    <property type="term" value="F:orotate phosphoribosyltransferase activity"/>
    <property type="evidence" value="ECO:0007669"/>
    <property type="project" value="UniProtKB-EC"/>
</dbReference>
<dbReference type="EMBL" id="CM032182">
    <property type="protein sequence ID" value="KAG7097851.1"/>
    <property type="molecule type" value="Genomic_DNA"/>
</dbReference>
<dbReference type="FunFam" id="3.40.50.2020:FF:000008">
    <property type="entry name" value="Orotate phosphoribosyltransferase"/>
    <property type="match status" value="1"/>
</dbReference>
<reference evidence="10" key="1">
    <citation type="journal article" date="2021" name="Genome Biol. Evol.">
        <title>The assembled and annotated genome of the fairy-ring fungus Marasmius oreades.</title>
        <authorList>
            <person name="Hiltunen M."/>
            <person name="Ament-Velasquez S.L."/>
            <person name="Johannesson H."/>
        </authorList>
    </citation>
    <scope>NUCLEOTIDE SEQUENCE</scope>
    <source>
        <strain evidence="10">03SP1</strain>
    </source>
</reference>
<dbReference type="PANTHER" id="PTHR46683">
    <property type="entry name" value="OROTATE PHOSPHORIBOSYLTRANSFERASE 1-RELATED"/>
    <property type="match status" value="1"/>
</dbReference>
<evidence type="ECO:0000259" key="9">
    <source>
        <dbReference type="Pfam" id="PF00156"/>
    </source>
</evidence>